<dbReference type="InParanoid" id="A0A1X7UIE6"/>
<reference evidence="3" key="1">
    <citation type="submission" date="2017-05" db="UniProtKB">
        <authorList>
            <consortium name="EnsemblMetazoa"/>
        </authorList>
    </citation>
    <scope>IDENTIFICATION</scope>
</reference>
<dbReference type="PANTHER" id="PTHR46832:SF1">
    <property type="entry name" value="5'-METHYLTHIOADENOSINE_S-ADENOSYLHOMOCYSTEINE NUCLEOSIDASE"/>
    <property type="match status" value="1"/>
</dbReference>
<evidence type="ECO:0000259" key="2">
    <source>
        <dbReference type="Pfam" id="PF01048"/>
    </source>
</evidence>
<dbReference type="PANTHER" id="PTHR46832">
    <property type="entry name" value="5'-METHYLTHIOADENOSINE/S-ADENOSYLHOMOCYSTEINE NUCLEOSIDASE"/>
    <property type="match status" value="1"/>
</dbReference>
<protein>
    <recommendedName>
        <fullName evidence="2">Nucleoside phosphorylase domain-containing protein</fullName>
    </recommendedName>
</protein>
<dbReference type="GO" id="GO:0009116">
    <property type="term" value="P:nucleoside metabolic process"/>
    <property type="evidence" value="ECO:0007669"/>
    <property type="project" value="InterPro"/>
</dbReference>
<dbReference type="InterPro" id="IPR035994">
    <property type="entry name" value="Nucleoside_phosphorylase_sf"/>
</dbReference>
<proteinExistence type="predicted"/>
<feature type="region of interest" description="Disordered" evidence="1">
    <location>
        <begin position="56"/>
        <end position="171"/>
    </location>
</feature>
<accession>A0A1X7UIE6</accession>
<dbReference type="GO" id="GO:0008782">
    <property type="term" value="F:adenosylhomocysteine nucleosidase activity"/>
    <property type="evidence" value="ECO:0007669"/>
    <property type="project" value="TreeGrafter"/>
</dbReference>
<feature type="compositionally biased region" description="Basic and acidic residues" evidence="1">
    <location>
        <begin position="140"/>
        <end position="170"/>
    </location>
</feature>
<dbReference type="EnsemblMetazoa" id="Aqu2.1.27435_001">
    <property type="protein sequence ID" value="Aqu2.1.27435_001"/>
    <property type="gene ID" value="Aqu2.1.27435"/>
</dbReference>
<dbReference type="SUPFAM" id="SSF52540">
    <property type="entry name" value="P-loop containing nucleoside triphosphate hydrolases"/>
    <property type="match status" value="1"/>
</dbReference>
<dbReference type="Gene3D" id="3.40.50.1580">
    <property type="entry name" value="Nucleoside phosphorylase domain"/>
    <property type="match status" value="2"/>
</dbReference>
<feature type="compositionally biased region" description="Basic and acidic residues" evidence="1">
    <location>
        <begin position="60"/>
        <end position="130"/>
    </location>
</feature>
<feature type="domain" description="Nucleoside phosphorylase" evidence="2">
    <location>
        <begin position="948"/>
        <end position="1149"/>
    </location>
</feature>
<evidence type="ECO:0000313" key="3">
    <source>
        <dbReference type="EnsemblMetazoa" id="Aqu2.1.27435_001"/>
    </source>
</evidence>
<organism evidence="3">
    <name type="scientific">Amphimedon queenslandica</name>
    <name type="common">Sponge</name>
    <dbReference type="NCBI Taxonomy" id="400682"/>
    <lineage>
        <taxon>Eukaryota</taxon>
        <taxon>Metazoa</taxon>
        <taxon>Porifera</taxon>
        <taxon>Demospongiae</taxon>
        <taxon>Heteroscleromorpha</taxon>
        <taxon>Haplosclerida</taxon>
        <taxon>Niphatidae</taxon>
        <taxon>Amphimedon</taxon>
    </lineage>
</organism>
<dbReference type="OrthoDB" id="20872at2759"/>
<dbReference type="Pfam" id="PF01048">
    <property type="entry name" value="PNP_UDP_1"/>
    <property type="match status" value="2"/>
</dbReference>
<feature type="domain" description="Nucleoside phosphorylase" evidence="2">
    <location>
        <begin position="1345"/>
        <end position="1534"/>
    </location>
</feature>
<dbReference type="GO" id="GO:0019284">
    <property type="term" value="P:L-methionine salvage from S-adenosylmethionine"/>
    <property type="evidence" value="ECO:0007669"/>
    <property type="project" value="TreeGrafter"/>
</dbReference>
<dbReference type="InterPro" id="IPR000845">
    <property type="entry name" value="Nucleoside_phosphorylase_d"/>
</dbReference>
<dbReference type="GO" id="GO:0005829">
    <property type="term" value="C:cytosol"/>
    <property type="evidence" value="ECO:0007669"/>
    <property type="project" value="TreeGrafter"/>
</dbReference>
<dbReference type="InterPro" id="IPR027417">
    <property type="entry name" value="P-loop_NTPase"/>
</dbReference>
<evidence type="ECO:0000256" key="1">
    <source>
        <dbReference type="SAM" id="MobiDB-lite"/>
    </source>
</evidence>
<dbReference type="SUPFAM" id="SSF53167">
    <property type="entry name" value="Purine and uridine phosphorylases"/>
    <property type="match status" value="2"/>
</dbReference>
<dbReference type="GO" id="GO:0008930">
    <property type="term" value="F:methylthioadenosine nucleosidase activity"/>
    <property type="evidence" value="ECO:0007669"/>
    <property type="project" value="TreeGrafter"/>
</dbReference>
<name>A0A1X7UIE6_AMPQE</name>
<sequence>MTDLIEMQGTASTKLHLVFQRWFDADRDVNLDTLLKLCDDFPDQLGKAKPNLLAYSDTTNHGKGDTTNHGESDTTNHGEGDTTNHGEGDTTNHGKGDTTNHGESDTTNHGKGDTTNHGESDTTNHGEGDTTNHGQSDTTNHGEGDTTNHGESDTTNHGEGDTTNHGESDTTNHGILEQWCKEGIMKLTLTRVHMVGLAGSGKTCVQHLLLNEDSPHTTDSISIAHKAVNALRIAFDDGTETWKRITRDELLKKLASSLKESYSQLSQQIDSQSTKWIIDLKETQGVYKEIADLIPIAAEAQLSEKWVYIVDSGGQPAIQELLPLFTKAATLNVITLDISKDIDQEFEFMYRINGREFPCDRGMKYSNRKIFNSVVSSASVQKPIDIPFVKPQSKHSMSFVLGTHYDVLIERTNKKDAETKVAEMSEKLVLGLPHLKNRIISKVHGHSIIFPVNTMEKNSVKRKKISREILEKMSKCTEVTIEVEVPIRCFAFELSLEEKAKGKGFVTKKEAIEEGKKLYMNDYDIDLALTFLHTTTIILYYPEIQPQLVFISPQKILDVLSHLLALTYVDYPTAQSLATNVTELEMRHLKKKGYFKKVLLMKFSDVFLDNFTPDYFINLLQHLHIITELKNQVGDNSYFLPSALPAYNNEYDNDLPESIKPLYYVWLEQEDQWEPKKSVHVPQGIFPLIFVHLLDQREYTVKFTQDSMYCDAVSLWIYIKGKRYTLYIINRYEHIEVYFDGRQEYFPKNYCQKIRELITIAIYKSSDAINVKQNCVKAFPCPNEEKHCYCVVDEKHQAANCLLCKSNDISKNDKTYWCWFRLGFEEEWLEKADDVNNKGGAKWSTLVEALEECDQNSTADYIKKNSDEPQDVSKYCLKLEDIEKKSDTKFFSQLTPKEKEFIKKVNIILVTATPIEYRAVMSATEPWAGGDGKDKSGVQAGDDGKKYIKVITEDKSAHFILGKFGPYYVAVIRTGQGPDKTDETLTAVQKVVEAKYVIAIGICYGAKKSKTEELDDKTKELGDKTNLGDIIVAECIVNTEHQCMDEKRIVLPKIYQCGDKLLKLFKHEEVFKFESKSVKVHTGVLASEFTLQRNEEEKQKTLNQVSHVLGGEMEANGIIRVARRKKFEWIVVKAIVDWGNEDKSKSWQKFAAVLCVRFVLKCLEDIKQPDEGDVELNPGPTTGTLGGGNNCLIHIIYYIDKELNMTAVIKIFRFSDDHYKLIGTGLGIDVSDDSDLKPKSETETENLITVFQRWFDADKDVNWDTLIKLCDDFPDQLGTAKSNLLKYTRRQCIDKKFTKLTPKEKESFKEVHVILVTATPMEFSTVMGATDPPKYPCGDDKYYIKVITEDESAHFILAKFGPCNVAVIMTGEGPDKTDEVLTSVQKTVKADFVIAIGICYGAKESKEKELSDKTNLCDIIVAESIVNTEYQRSETTRKVLPYTYQCGEKLLNLFKHKEVFEFESKSVKVHVGALASEFTLHCNEEEKQKRLEYIPQVLGGEMEANGIIRVARREEFEWIVIKAIVDWGDEAKEVNWEPFGAVLCARFVRQCLEDNKTPDGGDPLKELSSKHSKTSLN</sequence>